<dbReference type="EMBL" id="FNVT01000026">
    <property type="protein sequence ID" value="SEH02371.1"/>
    <property type="molecule type" value="Genomic_DNA"/>
</dbReference>
<protein>
    <submittedName>
        <fullName evidence="1">Uncharacterized protein</fullName>
    </submittedName>
</protein>
<dbReference type="Proteomes" id="UP000236732">
    <property type="component" value="Unassembled WGS sequence"/>
</dbReference>
<reference evidence="1 2" key="1">
    <citation type="submission" date="2016-10" db="EMBL/GenBank/DDBJ databases">
        <authorList>
            <person name="de Groot N.N."/>
        </authorList>
    </citation>
    <scope>NUCLEOTIDE SEQUENCE [LARGE SCALE GENOMIC DNA]</scope>
    <source>
        <strain evidence="1 2">CGMCC 4.7037</strain>
    </source>
</reference>
<accession>A0A1H6EZ52</accession>
<sequence>MQVGGGDAGFGVDRLQLLQQLFFGDVVAGLDLARDAVAELPEYDRTIFVRFDAEAVLSEPYVRVYEGVHADPSYEANPLFSRNAYLDRASAQARHPGFVVVSAEEGPKLVGYTYGFTMEAGRWWRGARRCRSSGDGEHDLSGGTAGLAELVSLGRLLERQDGVDLDAQPPCLDELGDRRHRGVVRLDEDGARPDVALAGLPKEALVRIRCELDKGATVPQRPQERTP</sequence>
<evidence type="ECO:0000313" key="1">
    <source>
        <dbReference type="EMBL" id="SEH02371.1"/>
    </source>
</evidence>
<proteinExistence type="predicted"/>
<gene>
    <name evidence="1" type="ORF">SAMN05444920_12629</name>
</gene>
<evidence type="ECO:0000313" key="2">
    <source>
        <dbReference type="Proteomes" id="UP000236732"/>
    </source>
</evidence>
<keyword evidence="2" id="KW-1185">Reference proteome</keyword>
<dbReference type="AlphaFoldDB" id="A0A1H6EZ52"/>
<name>A0A1H6EZ52_9ACTN</name>
<organism evidence="1 2">
    <name type="scientific">Nonomuraea solani</name>
    <dbReference type="NCBI Taxonomy" id="1144553"/>
    <lineage>
        <taxon>Bacteria</taxon>
        <taxon>Bacillati</taxon>
        <taxon>Actinomycetota</taxon>
        <taxon>Actinomycetes</taxon>
        <taxon>Streptosporangiales</taxon>
        <taxon>Streptosporangiaceae</taxon>
        <taxon>Nonomuraea</taxon>
    </lineage>
</organism>